<dbReference type="GO" id="GO:0004493">
    <property type="term" value="F:methylmalonyl-CoA epimerase activity"/>
    <property type="evidence" value="ECO:0007669"/>
    <property type="project" value="TreeGrafter"/>
</dbReference>
<dbReference type="PROSITE" id="PS51819">
    <property type="entry name" value="VOC"/>
    <property type="match status" value="1"/>
</dbReference>
<dbReference type="InterPro" id="IPR051785">
    <property type="entry name" value="MMCE/EMCE_epimerase"/>
</dbReference>
<dbReference type="Gene3D" id="3.10.180.10">
    <property type="entry name" value="2,3-Dihydroxybiphenyl 1,2-Dioxygenase, domain 1"/>
    <property type="match status" value="1"/>
</dbReference>
<dbReference type="PANTHER" id="PTHR43048">
    <property type="entry name" value="METHYLMALONYL-COA EPIMERASE"/>
    <property type="match status" value="1"/>
</dbReference>
<dbReference type="EMBL" id="VUOE01000001">
    <property type="protein sequence ID" value="KAA2218948.1"/>
    <property type="molecule type" value="Genomic_DNA"/>
</dbReference>
<comment type="caution">
    <text evidence="3">The sequence shown here is derived from an EMBL/GenBank/DDBJ whole genome shotgun (WGS) entry which is preliminary data.</text>
</comment>
<dbReference type="GO" id="GO:0046872">
    <property type="term" value="F:metal ion binding"/>
    <property type="evidence" value="ECO:0007669"/>
    <property type="project" value="UniProtKB-KW"/>
</dbReference>
<dbReference type="InterPro" id="IPR037523">
    <property type="entry name" value="VOC_core"/>
</dbReference>
<evidence type="ECO:0000259" key="2">
    <source>
        <dbReference type="PROSITE" id="PS51819"/>
    </source>
</evidence>
<gene>
    <name evidence="3" type="ORF">F0361_04845</name>
</gene>
<dbReference type="SUPFAM" id="SSF54593">
    <property type="entry name" value="Glyoxalase/Bleomycin resistance protein/Dihydroxybiphenyl dioxygenase"/>
    <property type="match status" value="1"/>
</dbReference>
<evidence type="ECO:0000256" key="1">
    <source>
        <dbReference type="ARBA" id="ARBA00022723"/>
    </source>
</evidence>
<keyword evidence="1" id="KW-0479">Metal-binding</keyword>
<evidence type="ECO:0000313" key="3">
    <source>
        <dbReference type="EMBL" id="KAA2218948.1"/>
    </source>
</evidence>
<organism evidence="3 4">
    <name type="scientific">Maribacter flavus</name>
    <dbReference type="NCBI Taxonomy" id="1658664"/>
    <lineage>
        <taxon>Bacteria</taxon>
        <taxon>Pseudomonadati</taxon>
        <taxon>Bacteroidota</taxon>
        <taxon>Flavobacteriia</taxon>
        <taxon>Flavobacteriales</taxon>
        <taxon>Flavobacteriaceae</taxon>
        <taxon>Maribacter</taxon>
    </lineage>
</organism>
<dbReference type="Pfam" id="PF00903">
    <property type="entry name" value="Glyoxalase"/>
    <property type="match status" value="1"/>
</dbReference>
<reference evidence="3 4" key="1">
    <citation type="submission" date="2019-09" db="EMBL/GenBank/DDBJ databases">
        <authorList>
            <person name="Khan S.A."/>
            <person name="Jeon C.O."/>
            <person name="Chun B.H."/>
            <person name="Jeong S.E."/>
        </authorList>
    </citation>
    <scope>NUCLEOTIDE SEQUENCE [LARGE SCALE GENOMIC DNA]</scope>
    <source>
        <strain evidence="3 4">KCTC 42508</strain>
    </source>
</reference>
<sequence>MAKAVKINHVALVVSNLEEACEFYEHELGLEPIPAFLFDYPTAFFKFNEEQQLHLTEWEDSYSFRGHLCVTVDDINAVFFRMKELGVIDIQPWGKVRQLPDGAIQMFVRDPSGNLVEISSDPDDKDKIDPKIFEDELYQEGIYVSGRNDFRGYKTKDATLYHNK</sequence>
<dbReference type="AlphaFoldDB" id="A0A5B2TY81"/>
<dbReference type="RefSeq" id="WP_154917454.1">
    <property type="nucleotide sequence ID" value="NZ_VUOE01000001.1"/>
</dbReference>
<feature type="domain" description="VOC" evidence="2">
    <location>
        <begin position="6"/>
        <end position="121"/>
    </location>
</feature>
<dbReference type="PANTHER" id="PTHR43048:SF3">
    <property type="entry name" value="METHYLMALONYL-COA EPIMERASE, MITOCHONDRIAL"/>
    <property type="match status" value="1"/>
</dbReference>
<name>A0A5B2TY81_9FLAO</name>
<evidence type="ECO:0000313" key="4">
    <source>
        <dbReference type="Proteomes" id="UP000323188"/>
    </source>
</evidence>
<dbReference type="GO" id="GO:0046491">
    <property type="term" value="P:L-methylmalonyl-CoA metabolic process"/>
    <property type="evidence" value="ECO:0007669"/>
    <property type="project" value="TreeGrafter"/>
</dbReference>
<protein>
    <submittedName>
        <fullName evidence="3">Glyoxalase</fullName>
    </submittedName>
</protein>
<dbReference type="InterPro" id="IPR004360">
    <property type="entry name" value="Glyas_Fos-R_dOase_dom"/>
</dbReference>
<accession>A0A5B2TY81</accession>
<dbReference type="InterPro" id="IPR029068">
    <property type="entry name" value="Glyas_Bleomycin-R_OHBP_Dase"/>
</dbReference>
<proteinExistence type="predicted"/>
<dbReference type="Proteomes" id="UP000323188">
    <property type="component" value="Unassembled WGS sequence"/>
</dbReference>